<dbReference type="EMBL" id="JADWDC010000006">
    <property type="protein sequence ID" value="MCC0176084.1"/>
    <property type="molecule type" value="Genomic_DNA"/>
</dbReference>
<dbReference type="Proteomes" id="UP000729733">
    <property type="component" value="Unassembled WGS sequence"/>
</dbReference>
<dbReference type="InterPro" id="IPR041891">
    <property type="entry name" value="Alpha_CA_prokaryot-like"/>
</dbReference>
<comment type="catalytic activity">
    <reaction evidence="6">
        <text>hydrogencarbonate + H(+) = CO2 + H2O</text>
        <dbReference type="Rhea" id="RHEA:10748"/>
        <dbReference type="ChEBI" id="CHEBI:15377"/>
        <dbReference type="ChEBI" id="CHEBI:15378"/>
        <dbReference type="ChEBI" id="CHEBI:16526"/>
        <dbReference type="ChEBI" id="CHEBI:17544"/>
        <dbReference type="EC" id="4.2.1.1"/>
    </reaction>
</comment>
<evidence type="ECO:0000313" key="10">
    <source>
        <dbReference type="Proteomes" id="UP000729733"/>
    </source>
</evidence>
<comment type="caution">
    <text evidence="9">The sequence shown here is derived from an EMBL/GenBank/DDBJ whole genome shotgun (WGS) entry which is preliminary data.</text>
</comment>
<gene>
    <name evidence="9" type="ORF">I4641_03705</name>
</gene>
<evidence type="ECO:0000256" key="1">
    <source>
        <dbReference type="ARBA" id="ARBA00010718"/>
    </source>
</evidence>
<dbReference type="GO" id="GO:0008270">
    <property type="term" value="F:zinc ion binding"/>
    <property type="evidence" value="ECO:0007669"/>
    <property type="project" value="InterPro"/>
</dbReference>
<dbReference type="InterPro" id="IPR001148">
    <property type="entry name" value="CA_dom"/>
</dbReference>
<feature type="transmembrane region" description="Helical" evidence="7">
    <location>
        <begin position="7"/>
        <end position="26"/>
    </location>
</feature>
<evidence type="ECO:0000256" key="7">
    <source>
        <dbReference type="SAM" id="Phobius"/>
    </source>
</evidence>
<dbReference type="InterPro" id="IPR023561">
    <property type="entry name" value="Carbonic_anhydrase_a-class"/>
</dbReference>
<keyword evidence="7" id="KW-0472">Membrane</keyword>
<dbReference type="CDD" id="cd03124">
    <property type="entry name" value="alpha_CA_prokaryotic_like"/>
    <property type="match status" value="1"/>
</dbReference>
<dbReference type="Gene3D" id="3.10.200.10">
    <property type="entry name" value="Alpha carbonic anhydrase"/>
    <property type="match status" value="1"/>
</dbReference>
<evidence type="ECO:0000259" key="8">
    <source>
        <dbReference type="PROSITE" id="PS51144"/>
    </source>
</evidence>
<accession>A0A964FG15</accession>
<dbReference type="PANTHER" id="PTHR18952">
    <property type="entry name" value="CARBONIC ANHYDRASE"/>
    <property type="match status" value="1"/>
</dbReference>
<dbReference type="EC" id="4.2.1.1" evidence="2"/>
<keyword evidence="3" id="KW-0479">Metal-binding</keyword>
<name>A0A964FG15_9CYAN</name>
<keyword evidence="10" id="KW-1185">Reference proteome</keyword>
<dbReference type="RefSeq" id="WP_229639119.1">
    <property type="nucleotide sequence ID" value="NZ_JADWDC010000006.1"/>
</dbReference>
<comment type="similarity">
    <text evidence="1">Belongs to the alpha-carbonic anhydrase family.</text>
</comment>
<dbReference type="SUPFAM" id="SSF51069">
    <property type="entry name" value="Carbonic anhydrase"/>
    <property type="match status" value="1"/>
</dbReference>
<evidence type="ECO:0000256" key="5">
    <source>
        <dbReference type="ARBA" id="ARBA00023239"/>
    </source>
</evidence>
<organism evidence="9 10">
    <name type="scientific">Waterburya agarophytonicola KI4</name>
    <dbReference type="NCBI Taxonomy" id="2874699"/>
    <lineage>
        <taxon>Bacteria</taxon>
        <taxon>Bacillati</taxon>
        <taxon>Cyanobacteriota</taxon>
        <taxon>Cyanophyceae</taxon>
        <taxon>Pleurocapsales</taxon>
        <taxon>Hyellaceae</taxon>
        <taxon>Waterburya</taxon>
        <taxon>Waterburya agarophytonicola</taxon>
    </lineage>
</organism>
<evidence type="ECO:0000256" key="4">
    <source>
        <dbReference type="ARBA" id="ARBA00022833"/>
    </source>
</evidence>
<feature type="domain" description="Alpha-carbonic anhydrase" evidence="8">
    <location>
        <begin position="38"/>
        <end position="260"/>
    </location>
</feature>
<dbReference type="PANTHER" id="PTHR18952:SF265">
    <property type="entry name" value="CARBONIC ANHYDRASE"/>
    <property type="match status" value="1"/>
</dbReference>
<evidence type="ECO:0000313" key="9">
    <source>
        <dbReference type="EMBL" id="MCC0176084.1"/>
    </source>
</evidence>
<protein>
    <recommendedName>
        <fullName evidence="2">carbonic anhydrase</fullName>
        <ecNumber evidence="2">4.2.1.1</ecNumber>
    </recommendedName>
</protein>
<dbReference type="InterPro" id="IPR036398">
    <property type="entry name" value="CA_dom_sf"/>
</dbReference>
<evidence type="ECO:0000256" key="2">
    <source>
        <dbReference type="ARBA" id="ARBA00012925"/>
    </source>
</evidence>
<dbReference type="Pfam" id="PF00194">
    <property type="entry name" value="Carb_anhydrase"/>
    <property type="match status" value="1"/>
</dbReference>
<keyword evidence="7" id="KW-1133">Transmembrane helix</keyword>
<dbReference type="PROSITE" id="PS51144">
    <property type="entry name" value="ALPHA_CA_2"/>
    <property type="match status" value="1"/>
</dbReference>
<keyword evidence="7" id="KW-0812">Transmembrane</keyword>
<keyword evidence="5" id="KW-0456">Lyase</keyword>
<keyword evidence="4" id="KW-0862">Zinc</keyword>
<proteinExistence type="inferred from homology"/>
<sequence>MKNSRLWRYQFIISSVFLAVFSAITFNPRISLTEENEPHWGYGGAANPTQWGELSEEFQSCELGRNQSPVDVSIVEEAEPIEIEFDYQPSKAQVIDNGHTIEALYEPGNFLRVDKEVFELIQFHFHTPSEHGVENRTSAMELHLVHRNEAGKLAVVGVLMDPGEENSVIASIWDAIPKNTEATQGNSITINIADLLPDDRTFITYDGSLTIPPCTEEVRWKLFLEPIELSLEQIENFESIHPYNARPLQPLNGRIIEIHEGN</sequence>
<dbReference type="SMART" id="SM01057">
    <property type="entry name" value="Carb_anhydrase"/>
    <property type="match status" value="1"/>
</dbReference>
<dbReference type="GO" id="GO:0004089">
    <property type="term" value="F:carbonate dehydratase activity"/>
    <property type="evidence" value="ECO:0007669"/>
    <property type="project" value="UniProtKB-EC"/>
</dbReference>
<reference evidence="9" key="1">
    <citation type="journal article" date="2021" name="Antonie Van Leeuwenhoek">
        <title>Draft genome and description of Waterburya agarophytonicola gen. nov. sp. nov. (Pleurocapsales, Cyanobacteria): a seaweed symbiont.</title>
        <authorList>
            <person name="Bonthond G."/>
            <person name="Shalygin S."/>
            <person name="Bayer T."/>
            <person name="Weinberger F."/>
        </authorList>
    </citation>
    <scope>NUCLEOTIDE SEQUENCE</scope>
    <source>
        <strain evidence="9">KI4</strain>
    </source>
</reference>
<evidence type="ECO:0000256" key="6">
    <source>
        <dbReference type="ARBA" id="ARBA00048348"/>
    </source>
</evidence>
<dbReference type="AlphaFoldDB" id="A0A964FG15"/>
<evidence type="ECO:0000256" key="3">
    <source>
        <dbReference type="ARBA" id="ARBA00022723"/>
    </source>
</evidence>